<feature type="region of interest" description="Disordered" evidence="1">
    <location>
        <begin position="84"/>
        <end position="104"/>
    </location>
</feature>
<dbReference type="AlphaFoldDB" id="A0ABD0RVC9"/>
<sequence>SVMLGKVSAADVLQELQSHLSMKERLFQEAMSDRSRQAQEHHRQMTELLNTISARDQDMKDYGERLGWVISERSGQLQELRRQLSSREQELNDVNREREKDVSASRELQRFQDVLKEKDAFIQ</sequence>
<feature type="non-terminal residue" evidence="2">
    <location>
        <position position="123"/>
    </location>
</feature>
<evidence type="ECO:0000256" key="1">
    <source>
        <dbReference type="SAM" id="MobiDB-lite"/>
    </source>
</evidence>
<comment type="caution">
    <text evidence="2">The sequence shown here is derived from an EMBL/GenBank/DDBJ whole genome shotgun (WGS) entry which is preliminary data.</text>
</comment>
<name>A0ABD0RVC9_CIRMR</name>
<accession>A0ABD0RVC9</accession>
<keyword evidence="3" id="KW-1185">Reference proteome</keyword>
<evidence type="ECO:0000313" key="2">
    <source>
        <dbReference type="EMBL" id="KAL0201976.1"/>
    </source>
</evidence>
<organism evidence="2 3">
    <name type="scientific">Cirrhinus mrigala</name>
    <name type="common">Mrigala</name>
    <dbReference type="NCBI Taxonomy" id="683832"/>
    <lineage>
        <taxon>Eukaryota</taxon>
        <taxon>Metazoa</taxon>
        <taxon>Chordata</taxon>
        <taxon>Craniata</taxon>
        <taxon>Vertebrata</taxon>
        <taxon>Euteleostomi</taxon>
        <taxon>Actinopterygii</taxon>
        <taxon>Neopterygii</taxon>
        <taxon>Teleostei</taxon>
        <taxon>Ostariophysi</taxon>
        <taxon>Cypriniformes</taxon>
        <taxon>Cyprinidae</taxon>
        <taxon>Labeoninae</taxon>
        <taxon>Labeonini</taxon>
        <taxon>Cirrhinus</taxon>
    </lineage>
</organism>
<dbReference type="PANTHER" id="PTHR46501">
    <property type="entry name" value="MYOMEGALIN"/>
    <property type="match status" value="1"/>
</dbReference>
<gene>
    <name evidence="2" type="ORF">M9458_005163</name>
</gene>
<dbReference type="PANTHER" id="PTHR46501:SF2">
    <property type="entry name" value="MYOMEGALIN"/>
    <property type="match status" value="1"/>
</dbReference>
<dbReference type="Proteomes" id="UP001529510">
    <property type="component" value="Unassembled WGS sequence"/>
</dbReference>
<evidence type="ECO:0000313" key="3">
    <source>
        <dbReference type="Proteomes" id="UP001529510"/>
    </source>
</evidence>
<dbReference type="InterPro" id="IPR052593">
    <property type="entry name" value="MT-associated_AKAP9-binding"/>
</dbReference>
<proteinExistence type="predicted"/>
<protein>
    <submittedName>
        <fullName evidence="2">Uncharacterized protein</fullName>
    </submittedName>
</protein>
<feature type="non-terminal residue" evidence="2">
    <location>
        <position position="1"/>
    </location>
</feature>
<reference evidence="2 3" key="1">
    <citation type="submission" date="2024-05" db="EMBL/GenBank/DDBJ databases">
        <title>Genome sequencing and assembly of Indian major carp, Cirrhinus mrigala (Hamilton, 1822).</title>
        <authorList>
            <person name="Mohindra V."/>
            <person name="Chowdhury L.M."/>
            <person name="Lal K."/>
            <person name="Jena J.K."/>
        </authorList>
    </citation>
    <scope>NUCLEOTIDE SEQUENCE [LARGE SCALE GENOMIC DNA]</scope>
    <source>
        <strain evidence="2">CM1030</strain>
        <tissue evidence="2">Blood</tissue>
    </source>
</reference>
<dbReference type="EMBL" id="JAMKFB020000002">
    <property type="protein sequence ID" value="KAL0201976.1"/>
    <property type="molecule type" value="Genomic_DNA"/>
</dbReference>